<dbReference type="InterPro" id="IPR050275">
    <property type="entry name" value="PGM_Phosphatase"/>
</dbReference>
<dbReference type="InterPro" id="IPR029033">
    <property type="entry name" value="His_PPase_superfam"/>
</dbReference>
<feature type="compositionally biased region" description="Basic and acidic residues" evidence="3">
    <location>
        <begin position="231"/>
        <end position="250"/>
    </location>
</feature>
<keyword evidence="4" id="KW-0378">Hydrolase</keyword>
<sequence length="265" mass="29542">MGGMFDSVSAVELVLVRHGESVGNVAREEAESANAEMITMSMRDPDVPLSPVGEEQARALGRWFATLPAAQRPDNAWCSPYLRARRTAQGALADLATPPPLVLDERLRDRELGILDLLTSTGVRTRFPEEAWRRQWLGKLYYRPPGGESWSDVALRIRSFLSDLDAQPAPRSGSGRHLIVAHDAVILLFRYVCERLDEKELFDLAREGSITNASVTRIVRDSPEGTWRTTVHNDHSHLERFGSRPTEHPGEVPTAHPGDVDAIHR</sequence>
<dbReference type="PANTHER" id="PTHR48100">
    <property type="entry name" value="BROAD-SPECIFICITY PHOSPHATASE YOR283W-RELATED"/>
    <property type="match status" value="1"/>
</dbReference>
<evidence type="ECO:0000256" key="3">
    <source>
        <dbReference type="SAM" id="MobiDB-lite"/>
    </source>
</evidence>
<dbReference type="EC" id="3.1.3.-" evidence="4"/>
<dbReference type="Gene3D" id="3.40.50.1240">
    <property type="entry name" value="Phosphoglycerate mutase-like"/>
    <property type="match status" value="1"/>
</dbReference>
<dbReference type="SUPFAM" id="SSF53254">
    <property type="entry name" value="Phosphoglycerate mutase-like"/>
    <property type="match status" value="1"/>
</dbReference>
<reference evidence="5" key="1">
    <citation type="submission" date="2023-07" db="EMBL/GenBank/DDBJ databases">
        <title>30 novel species of actinomycetes from the DSMZ collection.</title>
        <authorList>
            <person name="Nouioui I."/>
        </authorList>
    </citation>
    <scope>NUCLEOTIDE SEQUENCE [LARGE SCALE GENOMIC DNA]</scope>
    <source>
        <strain evidence="5">DSM 44399</strain>
    </source>
</reference>
<dbReference type="PANTHER" id="PTHR48100:SF1">
    <property type="entry name" value="HISTIDINE PHOSPHATASE FAMILY PROTEIN-RELATED"/>
    <property type="match status" value="1"/>
</dbReference>
<evidence type="ECO:0000313" key="4">
    <source>
        <dbReference type="EMBL" id="MDT0262526.1"/>
    </source>
</evidence>
<proteinExistence type="predicted"/>
<keyword evidence="2" id="KW-0413">Isomerase</keyword>
<dbReference type="PROSITE" id="PS00175">
    <property type="entry name" value="PG_MUTASE"/>
    <property type="match status" value="1"/>
</dbReference>
<dbReference type="Pfam" id="PF00300">
    <property type="entry name" value="His_Phos_1"/>
    <property type="match status" value="1"/>
</dbReference>
<dbReference type="SMART" id="SM00855">
    <property type="entry name" value="PGAM"/>
    <property type="match status" value="1"/>
</dbReference>
<name>A0ABU2JC21_9ACTN</name>
<organism evidence="4 5">
    <name type="scientific">Jatrophihabitans lederbergiae</name>
    <dbReference type="NCBI Taxonomy" id="3075547"/>
    <lineage>
        <taxon>Bacteria</taxon>
        <taxon>Bacillati</taxon>
        <taxon>Actinomycetota</taxon>
        <taxon>Actinomycetes</taxon>
        <taxon>Jatrophihabitantales</taxon>
        <taxon>Jatrophihabitantaceae</taxon>
        <taxon>Jatrophihabitans</taxon>
    </lineage>
</organism>
<evidence type="ECO:0000256" key="2">
    <source>
        <dbReference type="ARBA" id="ARBA00023235"/>
    </source>
</evidence>
<comment type="caution">
    <text evidence="4">The sequence shown here is derived from an EMBL/GenBank/DDBJ whole genome shotgun (WGS) entry which is preliminary data.</text>
</comment>
<dbReference type="InterPro" id="IPR013078">
    <property type="entry name" value="His_Pase_superF_clade-1"/>
</dbReference>
<dbReference type="RefSeq" id="WP_311423676.1">
    <property type="nucleotide sequence ID" value="NZ_JAVREH010000019.1"/>
</dbReference>
<dbReference type="Proteomes" id="UP001183176">
    <property type="component" value="Unassembled WGS sequence"/>
</dbReference>
<dbReference type="GO" id="GO:0016787">
    <property type="term" value="F:hydrolase activity"/>
    <property type="evidence" value="ECO:0007669"/>
    <property type="project" value="UniProtKB-KW"/>
</dbReference>
<evidence type="ECO:0000256" key="1">
    <source>
        <dbReference type="ARBA" id="ARBA00023152"/>
    </source>
</evidence>
<gene>
    <name evidence="4" type="ORF">RM423_14110</name>
</gene>
<dbReference type="InterPro" id="IPR001345">
    <property type="entry name" value="PG/BPGM_mutase_AS"/>
</dbReference>
<dbReference type="EMBL" id="JAVREH010000019">
    <property type="protein sequence ID" value="MDT0262526.1"/>
    <property type="molecule type" value="Genomic_DNA"/>
</dbReference>
<dbReference type="CDD" id="cd07067">
    <property type="entry name" value="HP_PGM_like"/>
    <property type="match status" value="1"/>
</dbReference>
<accession>A0ABU2JC21</accession>
<protein>
    <submittedName>
        <fullName evidence="4">Histidine phosphatase family protein</fullName>
        <ecNumber evidence="4">3.1.3.-</ecNumber>
    </submittedName>
</protein>
<keyword evidence="5" id="KW-1185">Reference proteome</keyword>
<feature type="region of interest" description="Disordered" evidence="3">
    <location>
        <begin position="226"/>
        <end position="265"/>
    </location>
</feature>
<evidence type="ECO:0000313" key="5">
    <source>
        <dbReference type="Proteomes" id="UP001183176"/>
    </source>
</evidence>
<keyword evidence="1" id="KW-0324">Glycolysis</keyword>